<dbReference type="GO" id="GO:0003700">
    <property type="term" value="F:DNA-binding transcription factor activity"/>
    <property type="evidence" value="ECO:0007669"/>
    <property type="project" value="InterPro"/>
</dbReference>
<dbReference type="EMBL" id="SAWY01000015">
    <property type="protein sequence ID" value="TPH16195.1"/>
    <property type="molecule type" value="Genomic_DNA"/>
</dbReference>
<reference evidence="5 6" key="1">
    <citation type="submission" date="2019-01" db="EMBL/GenBank/DDBJ databases">
        <title>Litorilituus lipolytica sp. nov., isolated from intertidal sand of the Yellow Sea in China.</title>
        <authorList>
            <person name="Liu A."/>
        </authorList>
    </citation>
    <scope>NUCLEOTIDE SEQUENCE [LARGE SCALE GENOMIC DNA]</scope>
    <source>
        <strain evidence="5 6">RZ04</strain>
    </source>
</reference>
<dbReference type="Gene3D" id="1.10.10.10">
    <property type="entry name" value="Winged helix-like DNA-binding domain superfamily/Winged helix DNA-binding domain"/>
    <property type="match status" value="1"/>
</dbReference>
<dbReference type="InterPro" id="IPR000524">
    <property type="entry name" value="Tscrpt_reg_HTH_GntR"/>
</dbReference>
<dbReference type="SUPFAM" id="SSF48008">
    <property type="entry name" value="GntR ligand-binding domain-like"/>
    <property type="match status" value="1"/>
</dbReference>
<protein>
    <submittedName>
        <fullName evidence="5">FadR family transcriptional regulator</fullName>
    </submittedName>
</protein>
<evidence type="ECO:0000313" key="5">
    <source>
        <dbReference type="EMBL" id="TPH16195.1"/>
    </source>
</evidence>
<gene>
    <name evidence="5" type="ORF">EPA86_07200</name>
</gene>
<feature type="domain" description="HTH gntR-type" evidence="4">
    <location>
        <begin position="6"/>
        <end position="74"/>
    </location>
</feature>
<keyword evidence="6" id="KW-1185">Reference proteome</keyword>
<dbReference type="RefSeq" id="WP_140602758.1">
    <property type="nucleotide sequence ID" value="NZ_SAWY01000015.1"/>
</dbReference>
<accession>A0A502L145</accession>
<name>A0A502L145_9GAMM</name>
<dbReference type="OrthoDB" id="9028214at2"/>
<evidence type="ECO:0000313" key="6">
    <source>
        <dbReference type="Proteomes" id="UP000315303"/>
    </source>
</evidence>
<evidence type="ECO:0000256" key="2">
    <source>
        <dbReference type="ARBA" id="ARBA00023125"/>
    </source>
</evidence>
<dbReference type="Pfam" id="PF07729">
    <property type="entry name" value="FCD"/>
    <property type="match status" value="1"/>
</dbReference>
<evidence type="ECO:0000259" key="4">
    <source>
        <dbReference type="PROSITE" id="PS50949"/>
    </source>
</evidence>
<organism evidence="5 6">
    <name type="scientific">Litorilituus lipolyticus</name>
    <dbReference type="NCBI Taxonomy" id="2491017"/>
    <lineage>
        <taxon>Bacteria</taxon>
        <taxon>Pseudomonadati</taxon>
        <taxon>Pseudomonadota</taxon>
        <taxon>Gammaproteobacteria</taxon>
        <taxon>Alteromonadales</taxon>
        <taxon>Colwelliaceae</taxon>
        <taxon>Litorilituus</taxon>
    </lineage>
</organism>
<dbReference type="InterPro" id="IPR036390">
    <property type="entry name" value="WH_DNA-bd_sf"/>
</dbReference>
<dbReference type="PROSITE" id="PS50949">
    <property type="entry name" value="HTH_GNTR"/>
    <property type="match status" value="1"/>
</dbReference>
<keyword evidence="1" id="KW-0805">Transcription regulation</keyword>
<sequence>MEISHRNLTQQLTHELGKAILQGKYNEFKKLPSEADISTEYDVSRTATREAIKMLTAKGLISSRPRQGIKLKDIKNWNLFDTDVLRWILLGKPDLYMLKHFLEVRLAIEPAAAALAAKFASDDELMRIEHTLSKMKFEQSGYDDTHQADIDFHKSILLASNNPFFIQLQTFIETALKVNLHFTNRADAVSEKEYQQHVDIFTFIKAGEEQKAFDAAATTTKSTIRLVEEKITELKLLNLQE</sequence>
<dbReference type="AlphaFoldDB" id="A0A502L145"/>
<dbReference type="SMART" id="SM00895">
    <property type="entry name" value="FCD"/>
    <property type="match status" value="1"/>
</dbReference>
<dbReference type="SUPFAM" id="SSF46785">
    <property type="entry name" value="Winged helix' DNA-binding domain"/>
    <property type="match status" value="1"/>
</dbReference>
<dbReference type="InterPro" id="IPR011711">
    <property type="entry name" value="GntR_C"/>
</dbReference>
<keyword evidence="3" id="KW-0804">Transcription</keyword>
<evidence type="ECO:0000256" key="3">
    <source>
        <dbReference type="ARBA" id="ARBA00023163"/>
    </source>
</evidence>
<dbReference type="Proteomes" id="UP000315303">
    <property type="component" value="Unassembled WGS sequence"/>
</dbReference>
<dbReference type="SMART" id="SM00345">
    <property type="entry name" value="HTH_GNTR"/>
    <property type="match status" value="1"/>
</dbReference>
<dbReference type="PANTHER" id="PTHR43537:SF44">
    <property type="entry name" value="GNTR FAMILY REGULATORY PROTEIN"/>
    <property type="match status" value="1"/>
</dbReference>
<keyword evidence="2" id="KW-0238">DNA-binding</keyword>
<dbReference type="PANTHER" id="PTHR43537">
    <property type="entry name" value="TRANSCRIPTIONAL REGULATOR, GNTR FAMILY"/>
    <property type="match status" value="1"/>
</dbReference>
<evidence type="ECO:0000256" key="1">
    <source>
        <dbReference type="ARBA" id="ARBA00023015"/>
    </source>
</evidence>
<dbReference type="PRINTS" id="PR00035">
    <property type="entry name" value="HTHGNTR"/>
</dbReference>
<dbReference type="InterPro" id="IPR008920">
    <property type="entry name" value="TF_FadR/GntR_C"/>
</dbReference>
<dbReference type="InterPro" id="IPR036388">
    <property type="entry name" value="WH-like_DNA-bd_sf"/>
</dbReference>
<dbReference type="GO" id="GO:0003677">
    <property type="term" value="F:DNA binding"/>
    <property type="evidence" value="ECO:0007669"/>
    <property type="project" value="UniProtKB-KW"/>
</dbReference>
<dbReference type="Pfam" id="PF00392">
    <property type="entry name" value="GntR"/>
    <property type="match status" value="1"/>
</dbReference>
<dbReference type="Gene3D" id="1.20.120.530">
    <property type="entry name" value="GntR ligand-binding domain-like"/>
    <property type="match status" value="1"/>
</dbReference>
<dbReference type="CDD" id="cd07377">
    <property type="entry name" value="WHTH_GntR"/>
    <property type="match status" value="1"/>
</dbReference>
<proteinExistence type="predicted"/>
<comment type="caution">
    <text evidence="5">The sequence shown here is derived from an EMBL/GenBank/DDBJ whole genome shotgun (WGS) entry which is preliminary data.</text>
</comment>